<dbReference type="EC" id="4.4.1.17" evidence="10"/>
<evidence type="ECO:0000256" key="2">
    <source>
        <dbReference type="ARBA" id="ARBA00007255"/>
    </source>
</evidence>
<evidence type="ECO:0000256" key="4">
    <source>
        <dbReference type="ARBA" id="ARBA00022723"/>
    </source>
</evidence>
<keyword evidence="4 10" id="KW-0479">Metal-binding</keyword>
<feature type="region of interest" description="Disordered" evidence="11">
    <location>
        <begin position="1"/>
        <end position="75"/>
    </location>
</feature>
<dbReference type="GO" id="GO:0046872">
    <property type="term" value="F:metal ion binding"/>
    <property type="evidence" value="ECO:0007669"/>
    <property type="project" value="UniProtKB-KW"/>
</dbReference>
<keyword evidence="7 10" id="KW-0496">Mitochondrion</keyword>
<evidence type="ECO:0000256" key="10">
    <source>
        <dbReference type="RuleBase" id="RU363130"/>
    </source>
</evidence>
<protein>
    <recommendedName>
        <fullName evidence="10">Holocytochrome c-type synthase</fullName>
        <ecNumber evidence="10">4.4.1.17</ecNumber>
    </recommendedName>
</protein>
<evidence type="ECO:0000256" key="9">
    <source>
        <dbReference type="ARBA" id="ARBA00023239"/>
    </source>
</evidence>
<dbReference type="Proteomes" id="UP000887577">
    <property type="component" value="Unplaced"/>
</dbReference>
<evidence type="ECO:0000313" key="12">
    <source>
        <dbReference type="Proteomes" id="UP000887577"/>
    </source>
</evidence>
<keyword evidence="8 10" id="KW-0472">Membrane</keyword>
<dbReference type="GO" id="GO:0004408">
    <property type="term" value="F:holocytochrome-c synthase activity"/>
    <property type="evidence" value="ECO:0007669"/>
    <property type="project" value="UniProtKB-EC"/>
</dbReference>
<dbReference type="InterPro" id="IPR000511">
    <property type="entry name" value="Holocyt_c/c1_synthase"/>
</dbReference>
<evidence type="ECO:0000256" key="8">
    <source>
        <dbReference type="ARBA" id="ARBA00023136"/>
    </source>
</evidence>
<accession>A0A914Z4M7</accession>
<dbReference type="Pfam" id="PF01265">
    <property type="entry name" value="Cyto_heme_lyase"/>
    <property type="match status" value="1"/>
</dbReference>
<evidence type="ECO:0000256" key="5">
    <source>
        <dbReference type="ARBA" id="ARBA00022792"/>
    </source>
</evidence>
<evidence type="ECO:0000256" key="11">
    <source>
        <dbReference type="SAM" id="MobiDB-lite"/>
    </source>
</evidence>
<comment type="function">
    <text evidence="10">Lyase that catalyzes the covalent linking of the heme group to the cytochrome C apoprotein to produce the mature functional cytochrome.</text>
</comment>
<keyword evidence="9 10" id="KW-0456">Lyase</keyword>
<organism evidence="12 13">
    <name type="scientific">Panagrolaimus superbus</name>
    <dbReference type="NCBI Taxonomy" id="310955"/>
    <lineage>
        <taxon>Eukaryota</taxon>
        <taxon>Metazoa</taxon>
        <taxon>Ecdysozoa</taxon>
        <taxon>Nematoda</taxon>
        <taxon>Chromadorea</taxon>
        <taxon>Rhabditida</taxon>
        <taxon>Tylenchina</taxon>
        <taxon>Panagrolaimomorpha</taxon>
        <taxon>Panagrolaimoidea</taxon>
        <taxon>Panagrolaimidae</taxon>
        <taxon>Panagrolaimus</taxon>
    </lineage>
</organism>
<dbReference type="GO" id="GO:0005743">
    <property type="term" value="C:mitochondrial inner membrane"/>
    <property type="evidence" value="ECO:0007669"/>
    <property type="project" value="UniProtKB-SubCell"/>
</dbReference>
<keyword evidence="3 10" id="KW-0349">Heme</keyword>
<keyword evidence="6 10" id="KW-0408">Iron</keyword>
<comment type="catalytic activity">
    <reaction evidence="10">
        <text>holo-[cytochrome c] = apo-[cytochrome c] + heme b</text>
        <dbReference type="Rhea" id="RHEA:22648"/>
        <dbReference type="Rhea" id="RHEA-COMP:10725"/>
        <dbReference type="Rhea" id="RHEA-COMP:10726"/>
        <dbReference type="ChEBI" id="CHEBI:29950"/>
        <dbReference type="ChEBI" id="CHEBI:60344"/>
        <dbReference type="ChEBI" id="CHEBI:83739"/>
        <dbReference type="EC" id="4.4.1.17"/>
    </reaction>
</comment>
<keyword evidence="5 10" id="KW-0999">Mitochondrion inner membrane</keyword>
<comment type="subcellular location">
    <subcellularLocation>
        <location evidence="1 10">Mitochondrion inner membrane</location>
    </subcellularLocation>
</comment>
<feature type="compositionally biased region" description="Polar residues" evidence="11">
    <location>
        <begin position="56"/>
        <end position="66"/>
    </location>
</feature>
<dbReference type="WBParaSite" id="PSU_v2.g7309.t1">
    <property type="protein sequence ID" value="PSU_v2.g7309.t1"/>
    <property type="gene ID" value="PSU_v2.g7309"/>
</dbReference>
<reference evidence="13" key="1">
    <citation type="submission" date="2022-11" db="UniProtKB">
        <authorList>
            <consortium name="WormBaseParasite"/>
        </authorList>
    </citation>
    <scope>IDENTIFICATION</scope>
</reference>
<comment type="similarity">
    <text evidence="2 10">Belongs to the cytochrome c-type heme lyase family.</text>
</comment>
<name>A0A914Z4M7_9BILA</name>
<sequence length="75" mass="8140">MITNHGSTAKYVSEWPSSGAVAAKEDQIDPLNAMPPPSQRPSPDQPFPLSTKRQRSSIPKSTTPNDASVPCIFFQ</sequence>
<dbReference type="AlphaFoldDB" id="A0A914Z4M7"/>
<evidence type="ECO:0000256" key="6">
    <source>
        <dbReference type="ARBA" id="ARBA00023004"/>
    </source>
</evidence>
<evidence type="ECO:0000256" key="1">
    <source>
        <dbReference type="ARBA" id="ARBA00004273"/>
    </source>
</evidence>
<evidence type="ECO:0000313" key="13">
    <source>
        <dbReference type="WBParaSite" id="PSU_v2.g7309.t1"/>
    </source>
</evidence>
<evidence type="ECO:0000256" key="7">
    <source>
        <dbReference type="ARBA" id="ARBA00023128"/>
    </source>
</evidence>
<evidence type="ECO:0000256" key="3">
    <source>
        <dbReference type="ARBA" id="ARBA00022617"/>
    </source>
</evidence>
<proteinExistence type="inferred from homology"/>
<keyword evidence="12" id="KW-1185">Reference proteome</keyword>
<feature type="compositionally biased region" description="Pro residues" evidence="11">
    <location>
        <begin position="33"/>
        <end position="46"/>
    </location>
</feature>